<accession>A0ABT4A9P9</accession>
<dbReference type="EMBL" id="JAPNKA010000001">
    <property type="protein sequence ID" value="MCY1078387.1"/>
    <property type="molecule type" value="Genomic_DNA"/>
</dbReference>
<evidence type="ECO:0000313" key="1">
    <source>
        <dbReference type="EMBL" id="MCY1078387.1"/>
    </source>
</evidence>
<evidence type="ECO:0000313" key="2">
    <source>
        <dbReference type="Proteomes" id="UP001207654"/>
    </source>
</evidence>
<evidence type="ECO:0008006" key="3">
    <source>
        <dbReference type="Google" id="ProtNLM"/>
    </source>
</evidence>
<dbReference type="SUPFAM" id="SSF56059">
    <property type="entry name" value="Glutathione synthetase ATP-binding domain-like"/>
    <property type="match status" value="1"/>
</dbReference>
<dbReference type="Proteomes" id="UP001207654">
    <property type="component" value="Unassembled WGS sequence"/>
</dbReference>
<keyword evidence="2" id="KW-1185">Reference proteome</keyword>
<protein>
    <recommendedName>
        <fullName evidence="3">Circularly permuted ATP-grasp superfamily protein</fullName>
    </recommendedName>
</protein>
<organism evidence="1 2">
    <name type="scientific">Archangium lansingense</name>
    <dbReference type="NCBI Taxonomy" id="2995310"/>
    <lineage>
        <taxon>Bacteria</taxon>
        <taxon>Pseudomonadati</taxon>
        <taxon>Myxococcota</taxon>
        <taxon>Myxococcia</taxon>
        <taxon>Myxococcales</taxon>
        <taxon>Cystobacterineae</taxon>
        <taxon>Archangiaceae</taxon>
        <taxon>Archangium</taxon>
    </lineage>
</organism>
<gene>
    <name evidence="1" type="ORF">OV287_28320</name>
</gene>
<dbReference type="RefSeq" id="WP_267537171.1">
    <property type="nucleotide sequence ID" value="NZ_JAPNKA010000001.1"/>
</dbReference>
<sequence>MSRHALADAVSFYDGLLRGEVLQRTHETLLRQCEERRALYKGRPLYRALRPRFITPEQHADFQQASAAVSRALDTVYLRAREDESFRRELGVQEWEEFLMPVDAGTRMSRVSGRLDGFVGPDGVLRFIEYNTDPGGLIYMQDLGEAFAATPALEAFSRRYEFSVPPIATPLIETLKAQHAIRNRSGVPQLAFFGPPTPEDSEEEELYRDFIQAHGLPIRIVTSEDAWTHRDGQLYVEDFRVDVVTFIGGAGFAGLIVGCNSEHPVMQALTEGSAYFMNGLFRNCVMRSKALFAALSDPAQSEMFAPDVRPALARHIPWTRIVREGKTRYDGREVDLLSFIAEHRERLVLKPANEFGGTGVTLGWQTDAGTWSTALKTALEAPWIVQERVPTPMESYPIYDGGQIRYEELYADLNPFVWNGDRQAGLLTRLSRDAIVNVAQGGCMTPVVVVRP</sequence>
<proteinExistence type="predicted"/>
<reference evidence="1 2" key="1">
    <citation type="submission" date="2022-11" db="EMBL/GenBank/DDBJ databases">
        <title>Minimal conservation of predation-associated metabolite biosynthetic gene clusters underscores biosynthetic potential of Myxococcota including descriptions for ten novel species: Archangium lansinium sp. nov., Myxococcus landrumus sp. nov., Nannocystis bai.</title>
        <authorList>
            <person name="Ahearne A."/>
            <person name="Stevens C."/>
            <person name="Phillips K."/>
        </authorList>
    </citation>
    <scope>NUCLEOTIDE SEQUENCE [LARGE SCALE GENOMIC DNA]</scope>
    <source>
        <strain evidence="1 2">MIWBW</strain>
    </source>
</reference>
<comment type="caution">
    <text evidence="1">The sequence shown here is derived from an EMBL/GenBank/DDBJ whole genome shotgun (WGS) entry which is preliminary data.</text>
</comment>
<name>A0ABT4A9P9_9BACT</name>